<reference evidence="2" key="1">
    <citation type="submission" date="2018-11" db="EMBL/GenBank/DDBJ databases">
        <authorList>
            <consortium name="Pathogen Informatics"/>
        </authorList>
    </citation>
    <scope>NUCLEOTIDE SEQUENCE</scope>
</reference>
<gene>
    <name evidence="2" type="ORF">PXEA_LOCUS13469</name>
</gene>
<feature type="region of interest" description="Disordered" evidence="1">
    <location>
        <begin position="315"/>
        <end position="354"/>
    </location>
</feature>
<feature type="compositionally biased region" description="Polar residues" evidence="1">
    <location>
        <begin position="7"/>
        <end position="42"/>
    </location>
</feature>
<dbReference type="AlphaFoldDB" id="A0A3S5CM59"/>
<evidence type="ECO:0000313" key="2">
    <source>
        <dbReference type="EMBL" id="VEL20029.1"/>
    </source>
</evidence>
<evidence type="ECO:0000313" key="3">
    <source>
        <dbReference type="Proteomes" id="UP000784294"/>
    </source>
</evidence>
<feature type="region of interest" description="Disordered" evidence="1">
    <location>
        <begin position="1"/>
        <end position="42"/>
    </location>
</feature>
<dbReference type="Proteomes" id="UP000784294">
    <property type="component" value="Unassembled WGS sequence"/>
</dbReference>
<accession>A0A3S5CM59</accession>
<dbReference type="OrthoDB" id="9998697at2759"/>
<comment type="caution">
    <text evidence="2">The sequence shown here is derived from an EMBL/GenBank/DDBJ whole genome shotgun (WGS) entry which is preliminary data.</text>
</comment>
<evidence type="ECO:0000256" key="1">
    <source>
        <dbReference type="SAM" id="MobiDB-lite"/>
    </source>
</evidence>
<sequence length="354" mass="37730">MAMASGATCQAEGQPNSFDPSKSITAGSHESSQSPQIGQVISSPAQHSYNINNKHAYAHKLDNNVDQEQHLREHHDFQMHQLHDQHEESLTVPSSGDHIRQVCSPDPSNYFEQANSGPPFDSLTSGPLRSIPQNISTAFSPGCPIEIPYDLPPSSHFALPTSRLLTPPVPGIEPGLCSRSMDNVAPASSLGSVSACNESLIAPGKGLTVSTSTTVSGLTAVITSSLKEKLLNVPGASATVTGNDDTGASGLAGPISGLIGGPSLGPLGYGQYNPTASLASTNSLTRRATPTLFAEPPRVRDYSEYGIPNVHQLLMQQQQQQQQNQQQQKQPMQTKQMPQPSPQLLSYLNQQQQL</sequence>
<dbReference type="EMBL" id="CAAALY010044400">
    <property type="protein sequence ID" value="VEL20029.1"/>
    <property type="molecule type" value="Genomic_DNA"/>
</dbReference>
<organism evidence="2 3">
    <name type="scientific">Protopolystoma xenopodis</name>
    <dbReference type="NCBI Taxonomy" id="117903"/>
    <lineage>
        <taxon>Eukaryota</taxon>
        <taxon>Metazoa</taxon>
        <taxon>Spiralia</taxon>
        <taxon>Lophotrochozoa</taxon>
        <taxon>Platyhelminthes</taxon>
        <taxon>Monogenea</taxon>
        <taxon>Polyopisthocotylea</taxon>
        <taxon>Polystomatidea</taxon>
        <taxon>Polystomatidae</taxon>
        <taxon>Protopolystoma</taxon>
    </lineage>
</organism>
<keyword evidence="3" id="KW-1185">Reference proteome</keyword>
<name>A0A3S5CM59_9PLAT</name>
<proteinExistence type="predicted"/>
<protein>
    <submittedName>
        <fullName evidence="2">Uncharacterized protein</fullName>
    </submittedName>
</protein>